<evidence type="ECO:0000256" key="3">
    <source>
        <dbReference type="ARBA" id="ARBA00023027"/>
    </source>
</evidence>
<accession>A0A0D5NM32</accession>
<evidence type="ECO:0000259" key="5">
    <source>
        <dbReference type="Pfam" id="PF03446"/>
    </source>
</evidence>
<dbReference type="InterPro" id="IPR029154">
    <property type="entry name" value="HIBADH-like_NADP-bd"/>
</dbReference>
<dbReference type="PANTHER" id="PTHR43580:SF2">
    <property type="entry name" value="CYTOKINE-LIKE NUCLEAR FACTOR N-PAC"/>
    <property type="match status" value="1"/>
</dbReference>
<keyword evidence="8" id="KW-1185">Reference proteome</keyword>
<dbReference type="HOGENOM" id="CLU_035117_0_1_9"/>
<feature type="domain" description="6-phosphogluconate dehydrogenase NADP-binding" evidence="5">
    <location>
        <begin position="3"/>
        <end position="161"/>
    </location>
</feature>
<dbReference type="InterPro" id="IPR013328">
    <property type="entry name" value="6PGD_dom2"/>
</dbReference>
<dbReference type="PIRSF" id="PIRSF000103">
    <property type="entry name" value="HIBADH"/>
    <property type="match status" value="1"/>
</dbReference>
<dbReference type="InterPro" id="IPR036291">
    <property type="entry name" value="NAD(P)-bd_dom_sf"/>
</dbReference>
<dbReference type="EMBL" id="CP011058">
    <property type="protein sequence ID" value="AJY76316.1"/>
    <property type="molecule type" value="Genomic_DNA"/>
</dbReference>
<reference evidence="7 8" key="1">
    <citation type="journal article" date="2015" name="J. Biotechnol.">
        <title>Complete genome sequence of Paenibacillus beijingensis 7188(T) (=DSM 24997(T)), a novel rhizobacterium from jujube garden soil.</title>
        <authorList>
            <person name="Kwak Y."/>
            <person name="Shin J.H."/>
        </authorList>
    </citation>
    <scope>NUCLEOTIDE SEQUENCE [LARGE SCALE GENOMIC DNA]</scope>
    <source>
        <strain evidence="7 8">DSM 24997</strain>
    </source>
</reference>
<dbReference type="GO" id="GO:0016054">
    <property type="term" value="P:organic acid catabolic process"/>
    <property type="evidence" value="ECO:0007669"/>
    <property type="project" value="UniProtKB-ARBA"/>
</dbReference>
<dbReference type="InterPro" id="IPR008927">
    <property type="entry name" value="6-PGluconate_DH-like_C_sf"/>
</dbReference>
<protein>
    <submittedName>
        <fullName evidence="7">6-phosphogluconate dehydrogenase</fullName>
    </submittedName>
</protein>
<dbReference type="Proteomes" id="UP000032633">
    <property type="component" value="Chromosome"/>
</dbReference>
<organism evidence="7 8">
    <name type="scientific">Paenibacillus beijingensis</name>
    <dbReference type="NCBI Taxonomy" id="1126833"/>
    <lineage>
        <taxon>Bacteria</taxon>
        <taxon>Bacillati</taxon>
        <taxon>Bacillota</taxon>
        <taxon>Bacilli</taxon>
        <taxon>Bacillales</taxon>
        <taxon>Paenibacillaceae</taxon>
        <taxon>Paenibacillus</taxon>
    </lineage>
</organism>
<dbReference type="OrthoDB" id="9786703at2"/>
<dbReference type="InterPro" id="IPR051265">
    <property type="entry name" value="HIBADH-related_NP60_sf"/>
</dbReference>
<dbReference type="AlphaFoldDB" id="A0A0D5NM32"/>
<evidence type="ECO:0000256" key="1">
    <source>
        <dbReference type="ARBA" id="ARBA00009080"/>
    </source>
</evidence>
<evidence type="ECO:0000256" key="2">
    <source>
        <dbReference type="ARBA" id="ARBA00023002"/>
    </source>
</evidence>
<evidence type="ECO:0000313" key="7">
    <source>
        <dbReference type="EMBL" id="AJY76316.1"/>
    </source>
</evidence>
<feature type="domain" description="3-hydroxyisobutyrate dehydrogenase-like NAD-binding" evidence="6">
    <location>
        <begin position="167"/>
        <end position="284"/>
    </location>
</feature>
<gene>
    <name evidence="7" type="ORF">VN24_19275</name>
</gene>
<dbReference type="PROSITE" id="PS00895">
    <property type="entry name" value="3_HYDROXYISOBUT_DH"/>
    <property type="match status" value="1"/>
</dbReference>
<dbReference type="STRING" id="1126833.VN24_19275"/>
<keyword evidence="2" id="KW-0560">Oxidoreductase</keyword>
<dbReference type="GO" id="GO:0016491">
    <property type="term" value="F:oxidoreductase activity"/>
    <property type="evidence" value="ECO:0007669"/>
    <property type="project" value="UniProtKB-KW"/>
</dbReference>
<name>A0A0D5NM32_9BACL</name>
<evidence type="ECO:0000259" key="6">
    <source>
        <dbReference type="Pfam" id="PF14833"/>
    </source>
</evidence>
<dbReference type="PANTHER" id="PTHR43580">
    <property type="entry name" value="OXIDOREDUCTASE GLYR1-RELATED"/>
    <property type="match status" value="1"/>
</dbReference>
<feature type="active site" evidence="4">
    <location>
        <position position="171"/>
    </location>
</feature>
<comment type="similarity">
    <text evidence="1">Belongs to the HIBADH-related family.</text>
</comment>
<dbReference type="Gene3D" id="3.40.50.720">
    <property type="entry name" value="NAD(P)-binding Rossmann-like Domain"/>
    <property type="match status" value="1"/>
</dbReference>
<dbReference type="GO" id="GO:0051287">
    <property type="term" value="F:NAD binding"/>
    <property type="evidence" value="ECO:0007669"/>
    <property type="project" value="InterPro"/>
</dbReference>
<evidence type="ECO:0000256" key="4">
    <source>
        <dbReference type="PIRSR" id="PIRSR000103-1"/>
    </source>
</evidence>
<dbReference type="InterPro" id="IPR002204">
    <property type="entry name" value="3-OH-isobutyrate_DH-rel_CS"/>
</dbReference>
<dbReference type="Pfam" id="PF03446">
    <property type="entry name" value="NAD_binding_2"/>
    <property type="match status" value="1"/>
</dbReference>
<dbReference type="Pfam" id="PF14833">
    <property type="entry name" value="NAD_binding_11"/>
    <property type="match status" value="1"/>
</dbReference>
<keyword evidence="3" id="KW-0520">NAD</keyword>
<evidence type="ECO:0000313" key="8">
    <source>
        <dbReference type="Proteomes" id="UP000032633"/>
    </source>
</evidence>
<dbReference type="KEGG" id="pbj:VN24_19275"/>
<dbReference type="InterPro" id="IPR015815">
    <property type="entry name" value="HIBADH-related"/>
</dbReference>
<proteinExistence type="inferred from homology"/>
<sequence length="293" mass="30764">MKAAVVGLGNMGLPMASNLLKAGFEVKVYNRTASRAEPLLKQGARLAETPADAARGSDIVLTMVADDAAAEQTALGEGGVLEGLKPGGIHISSSTISPDCSRKLMEAHAKAGQHYIAAPVLGRPDAAEAGALKMLVAGPEDARAQAMPFFEAVGKEIFVIGDKGPLANVMKLANNFLLASMLEALSEAQVMTGKYGIAPETFMDVANSLFQSPVYRNYGGLMTGRSFDPAGFKLKLGLKDVELALSAAEAVTAPLPLGKLVRGHFREGIARGWGELDWAALIQCVEVAEEKEK</sequence>
<dbReference type="RefSeq" id="WP_045671744.1">
    <property type="nucleotide sequence ID" value="NZ_CP011058.1"/>
</dbReference>
<dbReference type="SUPFAM" id="SSF51735">
    <property type="entry name" value="NAD(P)-binding Rossmann-fold domains"/>
    <property type="match status" value="1"/>
</dbReference>
<dbReference type="PATRIC" id="fig|1126833.4.peg.4249"/>
<dbReference type="SUPFAM" id="SSF48179">
    <property type="entry name" value="6-phosphogluconate dehydrogenase C-terminal domain-like"/>
    <property type="match status" value="1"/>
</dbReference>
<dbReference type="Gene3D" id="1.10.1040.10">
    <property type="entry name" value="N-(1-d-carboxylethyl)-l-norvaline Dehydrogenase, domain 2"/>
    <property type="match status" value="1"/>
</dbReference>
<dbReference type="InterPro" id="IPR006115">
    <property type="entry name" value="6PGDH_NADP-bd"/>
</dbReference>
<dbReference type="GO" id="GO:0050661">
    <property type="term" value="F:NADP binding"/>
    <property type="evidence" value="ECO:0007669"/>
    <property type="project" value="InterPro"/>
</dbReference>
<reference evidence="8" key="2">
    <citation type="submission" date="2015-03" db="EMBL/GenBank/DDBJ databases">
        <title>Genome sequence of Paenibacillus beijingensis strain DSM 24997T.</title>
        <authorList>
            <person name="Kwak Y."/>
            <person name="Shin J.-H."/>
        </authorList>
    </citation>
    <scope>NUCLEOTIDE SEQUENCE [LARGE SCALE GENOMIC DNA]</scope>
    <source>
        <strain evidence="8">DSM 24997</strain>
    </source>
</reference>